<dbReference type="Pfam" id="PF00574">
    <property type="entry name" value="CLP_protease"/>
    <property type="match status" value="1"/>
</dbReference>
<dbReference type="PRINTS" id="PR00127">
    <property type="entry name" value="CLPPROTEASEP"/>
</dbReference>
<sequence>MKHKIKGDIISWNSSIWDFNYMMKSIKEDEDIDLSINSYGGDAFIGIDICNTLRDHKGYVTVTITGIAASAASVMCMGADKIRAYANTMMMVHNAQTFAYGDAKKLRKSADNVEKVSQAVLKSYTNRVDEEKMKNLLDEETYLTAEEALALGLIDEIIDGDPEEVESELYENKAKEFNNKLAPKQPEPSSNIDENTLKQMFAEFKNELTNELKPKEPIPEPAPKQQNLGTLFLNLGGK</sequence>
<dbReference type="GO" id="GO:0004252">
    <property type="term" value="F:serine-type endopeptidase activity"/>
    <property type="evidence" value="ECO:0007669"/>
    <property type="project" value="InterPro"/>
</dbReference>
<dbReference type="AlphaFoldDB" id="A0A9C7G8N9"/>
<reference evidence="8" key="1">
    <citation type="submission" date="2021-10" db="EMBL/GenBank/DDBJ databases">
        <authorList>
            <person name="Criscuolo A."/>
        </authorList>
    </citation>
    <scope>NUCLEOTIDE SEQUENCE</scope>
    <source>
        <strain evidence="8">CIP111885</strain>
    </source>
</reference>
<evidence type="ECO:0000256" key="7">
    <source>
        <dbReference type="SAM" id="MobiDB-lite"/>
    </source>
</evidence>
<dbReference type="PANTHER" id="PTHR10381">
    <property type="entry name" value="ATP-DEPENDENT CLP PROTEASE PROTEOLYTIC SUBUNIT"/>
    <property type="match status" value="1"/>
</dbReference>
<dbReference type="Gene3D" id="3.90.226.10">
    <property type="entry name" value="2-enoyl-CoA Hydratase, Chain A, domain 1"/>
    <property type="match status" value="1"/>
</dbReference>
<dbReference type="RefSeq" id="WP_230496297.1">
    <property type="nucleotide sequence ID" value="NZ_CAKJTG010000008.1"/>
</dbReference>
<dbReference type="EMBL" id="CAKJTG010000008">
    <property type="protein sequence ID" value="CAG9608046.1"/>
    <property type="molecule type" value="Genomic_DNA"/>
</dbReference>
<evidence type="ECO:0000256" key="3">
    <source>
        <dbReference type="ARBA" id="ARBA00022670"/>
    </source>
</evidence>
<dbReference type="PANTHER" id="PTHR10381:SF70">
    <property type="entry name" value="ATP-DEPENDENT CLP PROTEASE PROTEOLYTIC SUBUNIT"/>
    <property type="match status" value="1"/>
</dbReference>
<keyword evidence="3 8" id="KW-0645">Protease</keyword>
<dbReference type="InterPro" id="IPR029045">
    <property type="entry name" value="ClpP/crotonase-like_dom_sf"/>
</dbReference>
<organism evidence="8 9">
    <name type="scientific">Pseudoneobacillus rhizosphaerae</name>
    <dbReference type="NCBI Taxonomy" id="2880968"/>
    <lineage>
        <taxon>Bacteria</taxon>
        <taxon>Bacillati</taxon>
        <taxon>Bacillota</taxon>
        <taxon>Bacilli</taxon>
        <taxon>Bacillales</taxon>
        <taxon>Bacillaceae</taxon>
        <taxon>Pseudoneobacillus</taxon>
    </lineage>
</organism>
<dbReference type="InterPro" id="IPR023562">
    <property type="entry name" value="ClpP/TepA"/>
</dbReference>
<keyword evidence="2" id="KW-0963">Cytoplasm</keyword>
<dbReference type="CDD" id="cd07016">
    <property type="entry name" value="S14_ClpP_1"/>
    <property type="match status" value="1"/>
</dbReference>
<dbReference type="SUPFAM" id="SSF52096">
    <property type="entry name" value="ClpP/crotonase"/>
    <property type="match status" value="1"/>
</dbReference>
<dbReference type="NCBIfam" id="NF045542">
    <property type="entry name" value="Clp_rel_HeadMat"/>
    <property type="match status" value="1"/>
</dbReference>
<evidence type="ECO:0000256" key="1">
    <source>
        <dbReference type="ARBA" id="ARBA00007039"/>
    </source>
</evidence>
<evidence type="ECO:0000313" key="8">
    <source>
        <dbReference type="EMBL" id="CAG9608046.1"/>
    </source>
</evidence>
<evidence type="ECO:0000256" key="6">
    <source>
        <dbReference type="RuleBase" id="RU003567"/>
    </source>
</evidence>
<protein>
    <recommendedName>
        <fullName evidence="6">ATP-dependent Clp protease proteolytic subunit</fullName>
    </recommendedName>
</protein>
<dbReference type="GO" id="GO:0009368">
    <property type="term" value="C:endopeptidase Clp complex"/>
    <property type="evidence" value="ECO:0007669"/>
    <property type="project" value="TreeGrafter"/>
</dbReference>
<proteinExistence type="inferred from homology"/>
<dbReference type="InterPro" id="IPR001907">
    <property type="entry name" value="ClpP"/>
</dbReference>
<dbReference type="GO" id="GO:0004176">
    <property type="term" value="F:ATP-dependent peptidase activity"/>
    <property type="evidence" value="ECO:0007669"/>
    <property type="project" value="InterPro"/>
</dbReference>
<evidence type="ECO:0000256" key="4">
    <source>
        <dbReference type="ARBA" id="ARBA00022801"/>
    </source>
</evidence>
<dbReference type="GO" id="GO:0051117">
    <property type="term" value="F:ATPase binding"/>
    <property type="evidence" value="ECO:0007669"/>
    <property type="project" value="TreeGrafter"/>
</dbReference>
<evidence type="ECO:0000256" key="2">
    <source>
        <dbReference type="ARBA" id="ARBA00022490"/>
    </source>
</evidence>
<evidence type="ECO:0000256" key="5">
    <source>
        <dbReference type="ARBA" id="ARBA00022825"/>
    </source>
</evidence>
<gene>
    <name evidence="8" type="primary">clpP_1</name>
    <name evidence="8" type="ORF">NEOCIP111885_01738</name>
</gene>
<keyword evidence="4 8" id="KW-0378">Hydrolase</keyword>
<comment type="caution">
    <text evidence="8">The sequence shown here is derived from an EMBL/GenBank/DDBJ whole genome shotgun (WGS) entry which is preliminary data.</text>
</comment>
<evidence type="ECO:0000313" key="9">
    <source>
        <dbReference type="Proteomes" id="UP000789845"/>
    </source>
</evidence>
<dbReference type="GO" id="GO:0006515">
    <property type="term" value="P:protein quality control for misfolded or incompletely synthesized proteins"/>
    <property type="evidence" value="ECO:0007669"/>
    <property type="project" value="TreeGrafter"/>
</dbReference>
<accession>A0A9C7G8N9</accession>
<feature type="region of interest" description="Disordered" evidence="7">
    <location>
        <begin position="213"/>
        <end position="238"/>
    </location>
</feature>
<name>A0A9C7G8N9_9BACI</name>
<dbReference type="Proteomes" id="UP000789845">
    <property type="component" value="Unassembled WGS sequence"/>
</dbReference>
<keyword evidence="5" id="KW-0720">Serine protease</keyword>
<keyword evidence="9" id="KW-1185">Reference proteome</keyword>
<comment type="similarity">
    <text evidence="1 6">Belongs to the peptidase S14 family.</text>
</comment>